<sequence>MSTPRWLVVVLVSAVLGFAAGHALFFATIGPSAPKPDSPLMAHGHCAESLPPNDTAPFTIAISAQGPVGAPAPDRTIALRSDGSAVWAHLEPSRDPLDRFWFDWSYERAPSSEPRWRQCGAQSITSGASTPAVLATDGSGRARWFRACAQVPPHHRGPRVSGVFCTDWVSPGTA</sequence>
<proteinExistence type="predicted"/>
<keyword evidence="2" id="KW-1185">Reference proteome</keyword>
<comment type="caution">
    <text evidence="1">The sequence shown here is derived from an EMBL/GenBank/DDBJ whole genome shotgun (WGS) entry which is preliminary data.</text>
</comment>
<dbReference type="Proteomes" id="UP001501747">
    <property type="component" value="Unassembled WGS sequence"/>
</dbReference>
<accession>A0ABP7SBI0</accession>
<protein>
    <submittedName>
        <fullName evidence="1">Uncharacterized protein</fullName>
    </submittedName>
</protein>
<dbReference type="RefSeq" id="WP_344875915.1">
    <property type="nucleotide sequence ID" value="NZ_BAABAL010000012.1"/>
</dbReference>
<name>A0ABP7SBI0_9PSEU</name>
<evidence type="ECO:0000313" key="2">
    <source>
        <dbReference type="Proteomes" id="UP001501747"/>
    </source>
</evidence>
<gene>
    <name evidence="1" type="ORF">GCM10022247_34510</name>
</gene>
<evidence type="ECO:0000313" key="1">
    <source>
        <dbReference type="EMBL" id="GAA4009469.1"/>
    </source>
</evidence>
<reference evidence="2" key="1">
    <citation type="journal article" date="2019" name="Int. J. Syst. Evol. Microbiol.">
        <title>The Global Catalogue of Microorganisms (GCM) 10K type strain sequencing project: providing services to taxonomists for standard genome sequencing and annotation.</title>
        <authorList>
            <consortium name="The Broad Institute Genomics Platform"/>
            <consortium name="The Broad Institute Genome Sequencing Center for Infectious Disease"/>
            <person name="Wu L."/>
            <person name="Ma J."/>
        </authorList>
    </citation>
    <scope>NUCLEOTIDE SEQUENCE [LARGE SCALE GENOMIC DNA]</scope>
    <source>
        <strain evidence="2">JCM 17342</strain>
    </source>
</reference>
<dbReference type="EMBL" id="BAABAL010000012">
    <property type="protein sequence ID" value="GAA4009469.1"/>
    <property type="molecule type" value="Genomic_DNA"/>
</dbReference>
<organism evidence="1 2">
    <name type="scientific">Allokutzneria multivorans</name>
    <dbReference type="NCBI Taxonomy" id="1142134"/>
    <lineage>
        <taxon>Bacteria</taxon>
        <taxon>Bacillati</taxon>
        <taxon>Actinomycetota</taxon>
        <taxon>Actinomycetes</taxon>
        <taxon>Pseudonocardiales</taxon>
        <taxon>Pseudonocardiaceae</taxon>
        <taxon>Allokutzneria</taxon>
    </lineage>
</organism>